<evidence type="ECO:0000256" key="1">
    <source>
        <dbReference type="SAM" id="Phobius"/>
    </source>
</evidence>
<evidence type="ECO:0000313" key="3">
    <source>
        <dbReference type="EMBL" id="PJF34575.1"/>
    </source>
</evidence>
<keyword evidence="1" id="KW-0472">Membrane</keyword>
<feature type="transmembrane region" description="Helical" evidence="1">
    <location>
        <begin position="360"/>
        <end position="382"/>
    </location>
</feature>
<feature type="transmembrane region" description="Helical" evidence="1">
    <location>
        <begin position="322"/>
        <end position="339"/>
    </location>
</feature>
<protein>
    <recommendedName>
        <fullName evidence="2">Glycosyltransferase RgtA/B/C/D-like domain-containing protein</fullName>
    </recommendedName>
</protein>
<accession>A0A2M8PAJ5</accession>
<feature type="transmembrane region" description="Helical" evidence="1">
    <location>
        <begin position="186"/>
        <end position="216"/>
    </location>
</feature>
<feature type="transmembrane region" description="Helical" evidence="1">
    <location>
        <begin position="296"/>
        <end position="316"/>
    </location>
</feature>
<dbReference type="EMBL" id="PGTM01000336">
    <property type="protein sequence ID" value="PJF34575.1"/>
    <property type="molecule type" value="Genomic_DNA"/>
</dbReference>
<gene>
    <name evidence="3" type="ORF">CUN49_14960</name>
</gene>
<feature type="transmembrane region" description="Helical" evidence="1">
    <location>
        <begin position="223"/>
        <end position="242"/>
    </location>
</feature>
<organism evidence="3 4">
    <name type="scientific">Candidatus Thermofonsia Clade 1 bacterium</name>
    <dbReference type="NCBI Taxonomy" id="2364210"/>
    <lineage>
        <taxon>Bacteria</taxon>
        <taxon>Bacillati</taxon>
        <taxon>Chloroflexota</taxon>
        <taxon>Candidatus Thermofontia</taxon>
        <taxon>Candidatus Thermofonsia Clade 1</taxon>
    </lineage>
</organism>
<feature type="transmembrane region" description="Helical" evidence="1">
    <location>
        <begin position="109"/>
        <end position="126"/>
    </location>
</feature>
<proteinExistence type="predicted"/>
<reference evidence="3 4" key="1">
    <citation type="submission" date="2017-11" db="EMBL/GenBank/DDBJ databases">
        <title>Evolution of Phototrophy in the Chloroflexi Phylum Driven by Horizontal Gene Transfer.</title>
        <authorList>
            <person name="Ward L.M."/>
            <person name="Hemp J."/>
            <person name="Shih P.M."/>
            <person name="Mcglynn S.E."/>
            <person name="Fischer W."/>
        </authorList>
    </citation>
    <scope>NUCLEOTIDE SEQUENCE [LARGE SCALE GENOMIC DNA]</scope>
    <source>
        <strain evidence="3">JP3_13</strain>
    </source>
</reference>
<dbReference type="AlphaFoldDB" id="A0A2M8PAJ5"/>
<evidence type="ECO:0000259" key="2">
    <source>
        <dbReference type="Pfam" id="PF13231"/>
    </source>
</evidence>
<evidence type="ECO:0000313" key="4">
    <source>
        <dbReference type="Proteomes" id="UP000229681"/>
    </source>
</evidence>
<name>A0A2M8PAJ5_9CHLR</name>
<feature type="transmembrane region" description="Helical" evidence="1">
    <location>
        <begin position="21"/>
        <end position="40"/>
    </location>
</feature>
<feature type="domain" description="Glycosyltransferase RgtA/B/C/D-like" evidence="2">
    <location>
        <begin position="86"/>
        <end position="239"/>
    </location>
</feature>
<feature type="transmembrane region" description="Helical" evidence="1">
    <location>
        <begin position="262"/>
        <end position="289"/>
    </location>
</feature>
<dbReference type="InterPro" id="IPR038731">
    <property type="entry name" value="RgtA/B/C-like"/>
</dbReference>
<comment type="caution">
    <text evidence="3">The sequence shown here is derived from an EMBL/GenBank/DDBJ whole genome shotgun (WGS) entry which is preliminary data.</text>
</comment>
<keyword evidence="1" id="KW-1133">Transmembrane helix</keyword>
<feature type="transmembrane region" description="Helical" evidence="1">
    <location>
        <begin position="132"/>
        <end position="150"/>
    </location>
</feature>
<keyword evidence="1" id="KW-0812">Transmembrane</keyword>
<dbReference type="Proteomes" id="UP000229681">
    <property type="component" value="Unassembled WGS sequence"/>
</dbReference>
<sequence length="549" mass="60397">MIGTLESARSPQRALLIAQRALLGITLLFMALHLAVYFVYAAHLIAFPFDYDQGEGFELNDTILLSQFQSPYRDNAVYPFYASNYPPLYHVILVPFAWLFGAEYWYGRLVSFVTTLITAAAIGYAVQRDTGQRIVALLSGCAFLASNYIYHIGPLFRQHISMIMLETLAVVVIAPLSQSARPRRLILLSLALLLAAGYTKQLAVATVAAVFIWLFLRGVRRAIAWAIPFAAIAGGLFLLIDWSTGGQWWLNIITANVNQYILGQYVGLLAQFVALHGALLLLAGLMLVYELYFDRLSVYSVWFVAAMLNTVLAGKWGAGDSYFATAIAAMCILAGIFAGRTLGNAWRLPRLLAGMQRAMPALSVAVCAAFVLYSAAVIKLPLDMPIFAQIAQLLGLQSNTKFPNFYDSAGWTMGYATLGQIPTAQDIANGWRIVEYAKADPRPILSEEAAFSFRSGKPVVTNPTQLLNLYNNNTAERTLYDPAALIAMIEARAFSAVILRREIGQTAIIGFYPPPVLAAIERAYTLHEAIPMNGYEYTVLLPSAERNLP</sequence>
<dbReference type="Pfam" id="PF13231">
    <property type="entry name" value="PMT_2"/>
    <property type="match status" value="1"/>
</dbReference>